<reference evidence="2 3" key="1">
    <citation type="journal article" date="2023" name="IMA Fungus">
        <title>Comparative genomic study of the Penicillium genus elucidates a diverse pangenome and 15 lateral gene transfer events.</title>
        <authorList>
            <person name="Petersen C."/>
            <person name="Sorensen T."/>
            <person name="Nielsen M.R."/>
            <person name="Sondergaard T.E."/>
            <person name="Sorensen J.L."/>
            <person name="Fitzpatrick D.A."/>
            <person name="Frisvad J.C."/>
            <person name="Nielsen K.L."/>
        </authorList>
    </citation>
    <scope>NUCLEOTIDE SEQUENCE [LARGE SCALE GENOMIC DNA]</scope>
    <source>
        <strain evidence="2 3">IBT 29057</strain>
    </source>
</reference>
<protein>
    <recommendedName>
        <fullName evidence="4">Intradiol ring-cleavage dioxygenases domain-containing protein</fullName>
    </recommendedName>
</protein>
<evidence type="ECO:0000256" key="1">
    <source>
        <dbReference type="SAM" id="SignalP"/>
    </source>
</evidence>
<name>A0AAD6DJ35_9EURO</name>
<proteinExistence type="predicted"/>
<evidence type="ECO:0008006" key="4">
    <source>
        <dbReference type="Google" id="ProtNLM"/>
    </source>
</evidence>
<keyword evidence="3" id="KW-1185">Reference proteome</keyword>
<dbReference type="GO" id="GO:0016702">
    <property type="term" value="F:oxidoreductase activity, acting on single donors with incorporation of molecular oxygen, incorporation of two atoms of oxygen"/>
    <property type="evidence" value="ECO:0007669"/>
    <property type="project" value="InterPro"/>
</dbReference>
<dbReference type="InterPro" id="IPR015889">
    <property type="entry name" value="Intradiol_dOase_core"/>
</dbReference>
<gene>
    <name evidence="2" type="ORF">N7450_007436</name>
</gene>
<dbReference type="SUPFAM" id="SSF49482">
    <property type="entry name" value="Aromatic compound dioxygenase"/>
    <property type="match status" value="1"/>
</dbReference>
<dbReference type="AlphaFoldDB" id="A0AAD6DJ35"/>
<feature type="signal peptide" evidence="1">
    <location>
        <begin position="1"/>
        <end position="20"/>
    </location>
</feature>
<comment type="caution">
    <text evidence="2">The sequence shown here is derived from an EMBL/GenBank/DDBJ whole genome shotgun (WGS) entry which is preliminary data.</text>
</comment>
<organism evidence="2 3">
    <name type="scientific">Penicillium hetheringtonii</name>
    <dbReference type="NCBI Taxonomy" id="911720"/>
    <lineage>
        <taxon>Eukaryota</taxon>
        <taxon>Fungi</taxon>
        <taxon>Dikarya</taxon>
        <taxon>Ascomycota</taxon>
        <taxon>Pezizomycotina</taxon>
        <taxon>Eurotiomycetes</taxon>
        <taxon>Eurotiomycetidae</taxon>
        <taxon>Eurotiales</taxon>
        <taxon>Aspergillaceae</taxon>
        <taxon>Penicillium</taxon>
    </lineage>
</organism>
<dbReference type="PANTHER" id="PTHR34315">
    <property type="match status" value="1"/>
</dbReference>
<dbReference type="PANTHER" id="PTHR34315:SF1">
    <property type="entry name" value="INTRADIOL RING-CLEAVAGE DIOXYGENASES DOMAIN-CONTAINING PROTEIN-RELATED"/>
    <property type="match status" value="1"/>
</dbReference>
<sequence length="360" mass="39192">MRTSLISLFAFLTAIDTVTAHPERHDHSNVAHSSHAFYRRNDKCAGKIEQRRDAALKSRRSKVGKRDTSISWLGNYKYSELQNKTCLLAPDTIFGPYEVDGELHRHDACNATGSYSGYTGINPDTVSVLDGWTTREDGITDDKTFLRGVSKSNEAGISEFLTTFPGYYENRTIHIHVTVQSNVAGDDTGYSNTATQHLAPYHAHLSTLNRILNSEDSVYKVANADGYSAIISTELLGETLADGLIGYITIGVNKSVSAISTTGTQVNVQGYLPTVSLSSGAQAAANTNDLAPGYRANGMRKVSTRFLSLVSGSSIRLKKEGEGQGIGKPPGTRLKSTCFGNTFVLKEWPDSESRIFLYSN</sequence>
<evidence type="ECO:0000313" key="3">
    <source>
        <dbReference type="Proteomes" id="UP001216150"/>
    </source>
</evidence>
<feature type="chain" id="PRO_5042195460" description="Intradiol ring-cleavage dioxygenases domain-containing protein" evidence="1">
    <location>
        <begin position="21"/>
        <end position="360"/>
    </location>
</feature>
<dbReference type="EMBL" id="JAQJAC010000006">
    <property type="protein sequence ID" value="KAJ5581135.1"/>
    <property type="molecule type" value="Genomic_DNA"/>
</dbReference>
<dbReference type="Proteomes" id="UP001216150">
    <property type="component" value="Unassembled WGS sequence"/>
</dbReference>
<dbReference type="Gene3D" id="2.60.130.10">
    <property type="entry name" value="Aromatic compound dioxygenase"/>
    <property type="match status" value="1"/>
</dbReference>
<keyword evidence="1" id="KW-0732">Signal</keyword>
<evidence type="ECO:0000313" key="2">
    <source>
        <dbReference type="EMBL" id="KAJ5581135.1"/>
    </source>
</evidence>
<dbReference type="GO" id="GO:0005506">
    <property type="term" value="F:iron ion binding"/>
    <property type="evidence" value="ECO:0007669"/>
    <property type="project" value="InterPro"/>
</dbReference>
<accession>A0AAD6DJ35</accession>